<accession>A0A6F8XKX8</accession>
<dbReference type="Proteomes" id="UP000502508">
    <property type="component" value="Chromosome"/>
</dbReference>
<name>A0A6F8XKX8_9ACTN</name>
<reference evidence="1 2" key="2">
    <citation type="submission" date="2020-03" db="EMBL/GenBank/DDBJ databases">
        <authorList>
            <person name="Ichikawa N."/>
            <person name="Kimura A."/>
            <person name="Kitahashi Y."/>
            <person name="Uohara A."/>
        </authorList>
    </citation>
    <scope>NUCLEOTIDE SEQUENCE [LARGE SCALE GENOMIC DNA]</scope>
    <source>
        <strain evidence="1 2">NBRC 107702</strain>
    </source>
</reference>
<sequence length="77" mass="8632">MYLAGHRARRADRRDLGVRGRVVVVQRGVDAGGEHFAGAGDKRGERQLAGRGVVDREPYRSGGQLFDRRHEIRPPVR</sequence>
<gene>
    <name evidence="1" type="ORF">Pflav_008580</name>
</gene>
<proteinExistence type="predicted"/>
<protein>
    <submittedName>
        <fullName evidence="1">Uncharacterized protein</fullName>
    </submittedName>
</protein>
<evidence type="ECO:0000313" key="1">
    <source>
        <dbReference type="EMBL" id="BCB74448.1"/>
    </source>
</evidence>
<dbReference type="EMBL" id="AP022870">
    <property type="protein sequence ID" value="BCB74448.1"/>
    <property type="molecule type" value="Genomic_DNA"/>
</dbReference>
<keyword evidence="2" id="KW-1185">Reference proteome</keyword>
<dbReference type="AlphaFoldDB" id="A0A6F8XKX8"/>
<reference evidence="1 2" key="1">
    <citation type="submission" date="2020-03" db="EMBL/GenBank/DDBJ databases">
        <title>Whole genome shotgun sequence of Phytohabitans flavus NBRC 107702.</title>
        <authorList>
            <person name="Komaki H."/>
            <person name="Tamura T."/>
        </authorList>
    </citation>
    <scope>NUCLEOTIDE SEQUENCE [LARGE SCALE GENOMIC DNA]</scope>
    <source>
        <strain evidence="1 2">NBRC 107702</strain>
    </source>
</reference>
<evidence type="ECO:0000313" key="2">
    <source>
        <dbReference type="Proteomes" id="UP000502508"/>
    </source>
</evidence>
<dbReference type="KEGG" id="pfla:Pflav_008580"/>
<organism evidence="1 2">
    <name type="scientific">Phytohabitans flavus</name>
    <dbReference type="NCBI Taxonomy" id="1076124"/>
    <lineage>
        <taxon>Bacteria</taxon>
        <taxon>Bacillati</taxon>
        <taxon>Actinomycetota</taxon>
        <taxon>Actinomycetes</taxon>
        <taxon>Micromonosporales</taxon>
        <taxon>Micromonosporaceae</taxon>
    </lineage>
</organism>